<evidence type="ECO:0000256" key="1">
    <source>
        <dbReference type="SAM" id="MobiDB-lite"/>
    </source>
</evidence>
<feature type="region of interest" description="Disordered" evidence="1">
    <location>
        <begin position="59"/>
        <end position="96"/>
    </location>
</feature>
<feature type="compositionally biased region" description="Pro residues" evidence="1">
    <location>
        <begin position="85"/>
        <end position="94"/>
    </location>
</feature>
<dbReference type="PANTHER" id="PTHR21593:SF36">
    <property type="entry name" value="DUF148 DOMAIN-CONTAINING PROTEIN-RELATED"/>
    <property type="match status" value="1"/>
</dbReference>
<feature type="domain" description="SXP/RAL-2 family protein Ani s 5-like cation-binding" evidence="2">
    <location>
        <begin position="101"/>
        <end position="208"/>
    </location>
</feature>
<accession>A0ABR1DFE0</accession>
<feature type="compositionally biased region" description="Basic residues" evidence="1">
    <location>
        <begin position="212"/>
        <end position="222"/>
    </location>
</feature>
<organism evidence="3 4">
    <name type="scientific">Necator americanus</name>
    <name type="common">Human hookworm</name>
    <dbReference type="NCBI Taxonomy" id="51031"/>
    <lineage>
        <taxon>Eukaryota</taxon>
        <taxon>Metazoa</taxon>
        <taxon>Ecdysozoa</taxon>
        <taxon>Nematoda</taxon>
        <taxon>Chromadorea</taxon>
        <taxon>Rhabditida</taxon>
        <taxon>Rhabditina</taxon>
        <taxon>Rhabditomorpha</taxon>
        <taxon>Strongyloidea</taxon>
        <taxon>Ancylostomatidae</taxon>
        <taxon>Bunostominae</taxon>
        <taxon>Necator</taxon>
    </lineage>
</organism>
<feature type="compositionally biased region" description="Gly residues" evidence="1">
    <location>
        <begin position="68"/>
        <end position="82"/>
    </location>
</feature>
<reference evidence="3 4" key="1">
    <citation type="submission" date="2023-08" db="EMBL/GenBank/DDBJ databases">
        <title>A Necator americanus chromosomal reference genome.</title>
        <authorList>
            <person name="Ilik V."/>
            <person name="Petrzelkova K.J."/>
            <person name="Pardy F."/>
            <person name="Fuh T."/>
            <person name="Niatou-Singa F.S."/>
            <person name="Gouil Q."/>
            <person name="Baker L."/>
            <person name="Ritchie M.E."/>
            <person name="Jex A.R."/>
            <person name="Gazzola D."/>
            <person name="Li H."/>
            <person name="Toshio Fujiwara R."/>
            <person name="Zhan B."/>
            <person name="Aroian R.V."/>
            <person name="Pafco B."/>
            <person name="Schwarz E.M."/>
        </authorList>
    </citation>
    <scope>NUCLEOTIDE SEQUENCE [LARGE SCALE GENOMIC DNA]</scope>
    <source>
        <strain evidence="3 4">Aroian</strain>
        <tissue evidence="3">Whole animal</tissue>
    </source>
</reference>
<evidence type="ECO:0000313" key="3">
    <source>
        <dbReference type="EMBL" id="KAK6749203.1"/>
    </source>
</evidence>
<evidence type="ECO:0000259" key="2">
    <source>
        <dbReference type="Pfam" id="PF02520"/>
    </source>
</evidence>
<dbReference type="Pfam" id="PF02520">
    <property type="entry name" value="ANIS5_cation-bd"/>
    <property type="match status" value="1"/>
</dbReference>
<evidence type="ECO:0000313" key="4">
    <source>
        <dbReference type="Proteomes" id="UP001303046"/>
    </source>
</evidence>
<dbReference type="InterPro" id="IPR003677">
    <property type="entry name" value="ANIS5_cation-bd"/>
</dbReference>
<name>A0ABR1DFE0_NECAM</name>
<protein>
    <recommendedName>
        <fullName evidence="2">SXP/RAL-2 family protein Ani s 5-like cation-binding domain-containing protein</fullName>
    </recommendedName>
</protein>
<feature type="region of interest" description="Disordered" evidence="1">
    <location>
        <begin position="212"/>
        <end position="291"/>
    </location>
</feature>
<feature type="compositionally biased region" description="Gly residues" evidence="1">
    <location>
        <begin position="223"/>
        <end position="269"/>
    </location>
</feature>
<comment type="caution">
    <text evidence="3">The sequence shown here is derived from an EMBL/GenBank/DDBJ whole genome shotgun (WGS) entry which is preliminary data.</text>
</comment>
<dbReference type="Proteomes" id="UP001303046">
    <property type="component" value="Unassembled WGS sequence"/>
</dbReference>
<dbReference type="InterPro" id="IPR052823">
    <property type="entry name" value="SXP/RAL-2_related"/>
</dbReference>
<proteinExistence type="predicted"/>
<keyword evidence="4" id="KW-1185">Reference proteome</keyword>
<dbReference type="PANTHER" id="PTHR21593">
    <property type="entry name" value="PRION-LIKE- Q/N-RICH -DOMAIN-BEARING PROTEIN PROTEIN"/>
    <property type="match status" value="1"/>
</dbReference>
<sequence>MNNRSCLDILRIRNIPAGVTTPCRFVDEIVPTQNFSKMKTLLTVLILIGAVLCGPHGSDEFEGRDGPGGRGGRGRGGPGGRGRPPFRPRPPPPYLRNVTEEARREYFDIVSNMNTTFAKQKEEILAWGEKYGVLTQVEEFNANMTYMKDEMKKNVTELISKLPEALQNFSALMENENQTPIQLHEAIGKLNAEDPKLYNVLKFILHQFMPRHGPRGPGKRGGRGGPWGFGGPGGEGDFGGPEGFRGQQGFGGRGGQRGFGSPGGFGSRGSEGSFEGRDGFGQPNNIEQGQEGFEEYANGIQGTQGGFGEQDNGFRF</sequence>
<gene>
    <name evidence="3" type="primary">Necator_chrIV.g14962</name>
    <name evidence="3" type="ORF">RB195_001667</name>
</gene>
<dbReference type="EMBL" id="JAVFWL010000004">
    <property type="protein sequence ID" value="KAK6749203.1"/>
    <property type="molecule type" value="Genomic_DNA"/>
</dbReference>